<reference evidence="9" key="2">
    <citation type="submission" date="2013-06" db="EMBL/GenBank/DDBJ databases">
        <title>Draft genome sequence of Clostridium hylemonae (DSM 15053).</title>
        <authorList>
            <person name="Sudarsanam P."/>
            <person name="Ley R."/>
            <person name="Guruge J."/>
            <person name="Turnbaugh P.J."/>
            <person name="Mahowald M."/>
            <person name="Liep D."/>
            <person name="Gordon J."/>
        </authorList>
    </citation>
    <scope>NUCLEOTIDE SEQUENCE</scope>
    <source>
        <strain evidence="9">DSM 15053</strain>
    </source>
</reference>
<feature type="transmembrane region" description="Helical" evidence="7">
    <location>
        <begin position="163"/>
        <end position="189"/>
    </location>
</feature>
<dbReference type="EMBL" id="ABYI02000011">
    <property type="protein sequence ID" value="EEG75445.1"/>
    <property type="molecule type" value="Genomic_DNA"/>
</dbReference>
<evidence type="ECO:0000259" key="8">
    <source>
        <dbReference type="Pfam" id="PF02687"/>
    </source>
</evidence>
<evidence type="ECO:0000256" key="1">
    <source>
        <dbReference type="ARBA" id="ARBA00004651"/>
    </source>
</evidence>
<reference evidence="9" key="1">
    <citation type="submission" date="2009-02" db="EMBL/GenBank/DDBJ databases">
        <authorList>
            <person name="Fulton L."/>
            <person name="Clifton S."/>
            <person name="Fulton B."/>
            <person name="Xu J."/>
            <person name="Minx P."/>
            <person name="Pepin K.H."/>
            <person name="Johnson M."/>
            <person name="Bhonagiri V."/>
            <person name="Nash W.E."/>
            <person name="Mardis E.R."/>
            <person name="Wilson R.K."/>
        </authorList>
    </citation>
    <scope>NUCLEOTIDE SEQUENCE [LARGE SCALE GENOMIC DNA]</scope>
    <source>
        <strain evidence="9">DSM 15053</strain>
    </source>
</reference>
<evidence type="ECO:0000256" key="2">
    <source>
        <dbReference type="ARBA" id="ARBA00022475"/>
    </source>
</evidence>
<keyword evidence="3 7" id="KW-0812">Transmembrane</keyword>
<comment type="subcellular location">
    <subcellularLocation>
        <location evidence="1">Cell membrane</location>
        <topology evidence="1">Multi-pass membrane protein</topology>
    </subcellularLocation>
</comment>
<keyword evidence="2" id="KW-1003">Cell membrane</keyword>
<dbReference type="RefSeq" id="WP_006441787.1">
    <property type="nucleotide sequence ID" value="NZ_CP036524.1"/>
</dbReference>
<evidence type="ECO:0000256" key="6">
    <source>
        <dbReference type="ARBA" id="ARBA00038076"/>
    </source>
</evidence>
<feature type="transmembrane region" description="Helical" evidence="7">
    <location>
        <begin position="526"/>
        <end position="544"/>
    </location>
</feature>
<comment type="similarity">
    <text evidence="6">Belongs to the ABC-4 integral membrane protein family.</text>
</comment>
<feature type="transmembrane region" description="Helical" evidence="7">
    <location>
        <begin position="21"/>
        <end position="40"/>
    </location>
</feature>
<feature type="transmembrane region" description="Helical" evidence="7">
    <location>
        <begin position="249"/>
        <end position="270"/>
    </location>
</feature>
<keyword evidence="4 7" id="KW-1133">Transmembrane helix</keyword>
<dbReference type="GO" id="GO:0022857">
    <property type="term" value="F:transmembrane transporter activity"/>
    <property type="evidence" value="ECO:0007669"/>
    <property type="project" value="TreeGrafter"/>
</dbReference>
<organism evidence="9 10">
    <name type="scientific">[Clostridium] hylemonae DSM 15053</name>
    <dbReference type="NCBI Taxonomy" id="553973"/>
    <lineage>
        <taxon>Bacteria</taxon>
        <taxon>Bacillati</taxon>
        <taxon>Bacillota</taxon>
        <taxon>Clostridia</taxon>
        <taxon>Lachnospirales</taxon>
        <taxon>Lachnospiraceae</taxon>
    </lineage>
</organism>
<dbReference type="eggNOG" id="COG0577">
    <property type="taxonomic scope" value="Bacteria"/>
</dbReference>
<feature type="transmembrane region" description="Helical" evidence="7">
    <location>
        <begin position="72"/>
        <end position="92"/>
    </location>
</feature>
<evidence type="ECO:0000313" key="9">
    <source>
        <dbReference type="EMBL" id="EEG75445.1"/>
    </source>
</evidence>
<dbReference type="OrthoDB" id="9793166at2"/>
<dbReference type="InterPro" id="IPR050250">
    <property type="entry name" value="Macrolide_Exporter_MacB"/>
</dbReference>
<sequence>MKSYLSLIPISAKVHRRQNRMTLLCIIFAVFLVTAVFSMAEMGVRMEQTRLMDKHDNLSLHDLAGSAMGQSLYLIAAVLFVLILTAGVLMISSSINTNVAQRTNFFGMMRCIGMSKRQIVRFVRLEALNWCKIAVPAGVVLGMVTTWGLCAALRLLVGGEFSHIPLFGISITGIAGGIAVGIVTVLIAARSPAKRAAKVSPAAAVSGNTESTGNVRNAVNTRVGRIETALGVHHAVSAKKNLILMTGSFALSIILFLCFSVLIDFIGYLMPQSSATSDINISSESSSRLIDSRLIGRFKGMEGVKQVYGRRSSFDVPAKINNGKIRSNKIDIISYDDFDLDCLTKDDVLKKGSDISKVYGNSNYVLATWDKDSPLKIGDKIQTGGEQLEIAGFLNYDPFNSDGTTNGKITIITSGDTYIRLTGVSDYSLVMIQTTNDATNKDVEAIRQAAGSGYTFSDRRSERTTGTYMAFVFCVYGFLAIIALVTVLNIINSISMSVSARIKQYGAMRAVGMDERQITKMIAAEALTYALSGCIVGCTAGLLLSKLLYDTLIAAHFSYAVWNVPVTLLLMILLFVFLAAFAAIYAPAKRIRNISVTETINEL</sequence>
<feature type="domain" description="ABC3 transporter permease C-terminal" evidence="8">
    <location>
        <begin position="478"/>
        <end position="595"/>
    </location>
</feature>
<dbReference type="InterPro" id="IPR003838">
    <property type="entry name" value="ABC3_permease_C"/>
</dbReference>
<evidence type="ECO:0000256" key="3">
    <source>
        <dbReference type="ARBA" id="ARBA00022692"/>
    </source>
</evidence>
<comment type="caution">
    <text evidence="9">The sequence shown here is derived from an EMBL/GenBank/DDBJ whole genome shotgun (WGS) entry which is preliminary data.</text>
</comment>
<dbReference type="PANTHER" id="PTHR30572">
    <property type="entry name" value="MEMBRANE COMPONENT OF TRANSPORTER-RELATED"/>
    <property type="match status" value="1"/>
</dbReference>
<accession>C0BXB8</accession>
<dbReference type="GO" id="GO:0005886">
    <property type="term" value="C:plasma membrane"/>
    <property type="evidence" value="ECO:0007669"/>
    <property type="project" value="UniProtKB-SubCell"/>
</dbReference>
<keyword evidence="5 7" id="KW-0472">Membrane</keyword>
<evidence type="ECO:0000313" key="10">
    <source>
        <dbReference type="Proteomes" id="UP000004893"/>
    </source>
</evidence>
<evidence type="ECO:0000256" key="5">
    <source>
        <dbReference type="ARBA" id="ARBA00023136"/>
    </source>
</evidence>
<proteinExistence type="inferred from homology"/>
<dbReference type="PANTHER" id="PTHR30572:SF4">
    <property type="entry name" value="ABC TRANSPORTER PERMEASE YTRF"/>
    <property type="match status" value="1"/>
</dbReference>
<feature type="transmembrane region" description="Helical" evidence="7">
    <location>
        <begin position="468"/>
        <end position="491"/>
    </location>
</feature>
<dbReference type="STRING" id="553973.CLOHYLEM_04455"/>
<keyword evidence="10" id="KW-1185">Reference proteome</keyword>
<gene>
    <name evidence="9" type="ORF">CLOHYLEM_04455</name>
</gene>
<feature type="transmembrane region" description="Helical" evidence="7">
    <location>
        <begin position="133"/>
        <end position="157"/>
    </location>
</feature>
<evidence type="ECO:0000256" key="4">
    <source>
        <dbReference type="ARBA" id="ARBA00022989"/>
    </source>
</evidence>
<dbReference type="HOGENOM" id="CLU_010964_2_1_9"/>
<dbReference type="Proteomes" id="UP000004893">
    <property type="component" value="Unassembled WGS sequence"/>
</dbReference>
<protein>
    <submittedName>
        <fullName evidence="9">Efflux ABC transporter, permease protein</fullName>
    </submittedName>
</protein>
<dbReference type="AlphaFoldDB" id="C0BXB8"/>
<feature type="domain" description="ABC3 transporter permease C-terminal" evidence="8">
    <location>
        <begin position="78"/>
        <end position="201"/>
    </location>
</feature>
<evidence type="ECO:0000256" key="7">
    <source>
        <dbReference type="SAM" id="Phobius"/>
    </source>
</evidence>
<name>C0BXB8_9FIRM</name>
<feature type="transmembrane region" description="Helical" evidence="7">
    <location>
        <begin position="564"/>
        <end position="586"/>
    </location>
</feature>
<dbReference type="Pfam" id="PF02687">
    <property type="entry name" value="FtsX"/>
    <property type="match status" value="2"/>
</dbReference>